<proteinExistence type="predicted"/>
<keyword evidence="1" id="KW-0812">Transmembrane</keyword>
<organism evidence="2 3">
    <name type="scientific">Brachionus plicatilis</name>
    <name type="common">Marine rotifer</name>
    <name type="synonym">Brachionus muelleri</name>
    <dbReference type="NCBI Taxonomy" id="10195"/>
    <lineage>
        <taxon>Eukaryota</taxon>
        <taxon>Metazoa</taxon>
        <taxon>Spiralia</taxon>
        <taxon>Gnathifera</taxon>
        <taxon>Rotifera</taxon>
        <taxon>Eurotatoria</taxon>
        <taxon>Monogononta</taxon>
        <taxon>Pseudotrocha</taxon>
        <taxon>Ploima</taxon>
        <taxon>Brachionidae</taxon>
        <taxon>Brachionus</taxon>
    </lineage>
</organism>
<dbReference type="AlphaFoldDB" id="A0A3M7Q6N3"/>
<sequence length="134" mass="15750">MTAAFFESLAKENSQIPESTVENVEKVLSNKRNLFCSHNHLVFTKKVKKSLYVNKNNLLKLGEHFVHLSREQFLFTYNVTKCSHNRDRSNIDRNITLCRASSRSKNKNPKYQNIINYVIIFSSYLYVSSYFIMN</sequence>
<dbReference type="EMBL" id="REGN01007196">
    <property type="protein sequence ID" value="RNA07013.1"/>
    <property type="molecule type" value="Genomic_DNA"/>
</dbReference>
<keyword evidence="3" id="KW-1185">Reference proteome</keyword>
<reference evidence="2 3" key="1">
    <citation type="journal article" date="2018" name="Sci. Rep.">
        <title>Genomic signatures of local adaptation to the degree of environmental predictability in rotifers.</title>
        <authorList>
            <person name="Franch-Gras L."/>
            <person name="Hahn C."/>
            <person name="Garcia-Roger E.M."/>
            <person name="Carmona M.J."/>
            <person name="Serra M."/>
            <person name="Gomez A."/>
        </authorList>
    </citation>
    <scope>NUCLEOTIDE SEQUENCE [LARGE SCALE GENOMIC DNA]</scope>
    <source>
        <strain evidence="2">HYR1</strain>
    </source>
</reference>
<evidence type="ECO:0000313" key="3">
    <source>
        <dbReference type="Proteomes" id="UP000276133"/>
    </source>
</evidence>
<evidence type="ECO:0000313" key="2">
    <source>
        <dbReference type="EMBL" id="RNA07013.1"/>
    </source>
</evidence>
<accession>A0A3M7Q6N3</accession>
<dbReference type="Proteomes" id="UP000276133">
    <property type="component" value="Unassembled WGS sequence"/>
</dbReference>
<evidence type="ECO:0000256" key="1">
    <source>
        <dbReference type="SAM" id="Phobius"/>
    </source>
</evidence>
<keyword evidence="1" id="KW-1133">Transmembrane helix</keyword>
<keyword evidence="1" id="KW-0472">Membrane</keyword>
<protein>
    <submittedName>
        <fullName evidence="2">Uncharacterized protein</fullName>
    </submittedName>
</protein>
<name>A0A3M7Q6N3_BRAPC</name>
<comment type="caution">
    <text evidence="2">The sequence shown here is derived from an EMBL/GenBank/DDBJ whole genome shotgun (WGS) entry which is preliminary data.</text>
</comment>
<feature type="transmembrane region" description="Helical" evidence="1">
    <location>
        <begin position="114"/>
        <end position="133"/>
    </location>
</feature>
<gene>
    <name evidence="2" type="ORF">BpHYR1_046629</name>
</gene>